<dbReference type="InterPro" id="IPR029058">
    <property type="entry name" value="AB_hydrolase_fold"/>
</dbReference>
<sequence>MHTETPLVFQCQGDYLTAIVHHAAESSGLGVVLVVGGPQYRVGSHRQFVLLARLLAANGVPVMRFDYRGMGDSEGDMRSFAAVDDDINAAITAFYQACPELRGVVLWGLCDAASAALFYAYQDLRVKGLALLNPWVFTERGAAKTYLKYYYLQRLVNPELWRKVFSLKFEYRQSVVSLLNLRKKFMRNKTVYSVAMSKAELVDDALDLPTRLRECLQRFQHPVLLILSGRDLTADEFKETFKHDKKWRTLLANSRVTRHDSVGADHTFSSQVWRDQVAAWTLAWLKTLPAKN</sequence>
<dbReference type="RefSeq" id="WP_087144735.1">
    <property type="nucleotide sequence ID" value="NZ_FUKI01000145.1"/>
</dbReference>
<proteinExistence type="predicted"/>
<dbReference type="GO" id="GO:0016787">
    <property type="term" value="F:hydrolase activity"/>
    <property type="evidence" value="ECO:0007669"/>
    <property type="project" value="UniProtKB-KW"/>
</dbReference>
<evidence type="ECO:0000313" key="3">
    <source>
        <dbReference type="Proteomes" id="UP000195667"/>
    </source>
</evidence>
<organism evidence="2 3">
    <name type="scientific">Crenothrix polyspora</name>
    <dbReference type="NCBI Taxonomy" id="360316"/>
    <lineage>
        <taxon>Bacteria</taxon>
        <taxon>Pseudomonadati</taxon>
        <taxon>Pseudomonadota</taxon>
        <taxon>Gammaproteobacteria</taxon>
        <taxon>Methylococcales</taxon>
        <taxon>Crenotrichaceae</taxon>
        <taxon>Crenothrix</taxon>
    </lineage>
</organism>
<gene>
    <name evidence="2" type="ORF">CRENPOLYSF1_670032</name>
</gene>
<name>A0A1R4HGF5_9GAMM</name>
<keyword evidence="2" id="KW-0378">Hydrolase</keyword>
<dbReference type="Proteomes" id="UP000195667">
    <property type="component" value="Unassembled WGS sequence"/>
</dbReference>
<dbReference type="NCBIfam" id="TIGR03100">
    <property type="entry name" value="hydr1_PEP"/>
    <property type="match status" value="1"/>
</dbReference>
<protein>
    <submittedName>
        <fullName evidence="2">Hydrolase, exosortase system type 1 associated</fullName>
    </submittedName>
</protein>
<evidence type="ECO:0000313" key="2">
    <source>
        <dbReference type="EMBL" id="SJM95304.1"/>
    </source>
</evidence>
<dbReference type="InterPro" id="IPR017531">
    <property type="entry name" value="Hydrolase-1_PEP"/>
</dbReference>
<reference evidence="3" key="1">
    <citation type="submission" date="2017-02" db="EMBL/GenBank/DDBJ databases">
        <authorList>
            <person name="Daims H."/>
        </authorList>
    </citation>
    <scope>NUCLEOTIDE SEQUENCE [LARGE SCALE GENOMIC DNA]</scope>
</reference>
<dbReference type="OrthoDB" id="249225at2"/>
<dbReference type="EMBL" id="FUKI01000145">
    <property type="protein sequence ID" value="SJM95304.1"/>
    <property type="molecule type" value="Genomic_DNA"/>
</dbReference>
<dbReference type="Gene3D" id="3.40.50.1820">
    <property type="entry name" value="alpha/beta hydrolase"/>
    <property type="match status" value="1"/>
</dbReference>
<dbReference type="SUPFAM" id="SSF53474">
    <property type="entry name" value="alpha/beta-Hydrolases"/>
    <property type="match status" value="1"/>
</dbReference>
<accession>A0A1R4HGF5</accession>
<feature type="domain" description="Serine aminopeptidase S33" evidence="1">
    <location>
        <begin position="47"/>
        <end position="235"/>
    </location>
</feature>
<dbReference type="Pfam" id="PF12146">
    <property type="entry name" value="Hydrolase_4"/>
    <property type="match status" value="1"/>
</dbReference>
<dbReference type="AlphaFoldDB" id="A0A1R4HGF5"/>
<dbReference type="InterPro" id="IPR022742">
    <property type="entry name" value="Hydrolase_4"/>
</dbReference>
<evidence type="ECO:0000259" key="1">
    <source>
        <dbReference type="Pfam" id="PF12146"/>
    </source>
</evidence>
<keyword evidence="3" id="KW-1185">Reference proteome</keyword>